<dbReference type="Gene3D" id="2.40.50.1020">
    <property type="entry name" value="LytTr DNA-binding domain"/>
    <property type="match status" value="1"/>
</dbReference>
<feature type="domain" description="Response regulatory" evidence="2">
    <location>
        <begin position="6"/>
        <end position="121"/>
    </location>
</feature>
<dbReference type="SMART" id="SM00850">
    <property type="entry name" value="LytTR"/>
    <property type="match status" value="1"/>
</dbReference>
<evidence type="ECO:0000256" key="1">
    <source>
        <dbReference type="PROSITE-ProRule" id="PRU00169"/>
    </source>
</evidence>
<dbReference type="Proteomes" id="UP001139369">
    <property type="component" value="Unassembled WGS sequence"/>
</dbReference>
<dbReference type="EMBL" id="JAKQYM010000002">
    <property type="protein sequence ID" value="MCI2228266.1"/>
    <property type="molecule type" value="Genomic_DNA"/>
</dbReference>
<keyword evidence="1" id="KW-0597">Phosphoprotein</keyword>
<evidence type="ECO:0000259" key="3">
    <source>
        <dbReference type="PROSITE" id="PS50930"/>
    </source>
</evidence>
<dbReference type="Gene3D" id="3.40.50.2300">
    <property type="match status" value="1"/>
</dbReference>
<dbReference type="Pfam" id="PF00072">
    <property type="entry name" value="Response_reg"/>
    <property type="match status" value="1"/>
</dbReference>
<keyword evidence="5" id="KW-1185">Reference proteome</keyword>
<protein>
    <submittedName>
        <fullName evidence="4">LytTR family DNA-binding domain-containing protein</fullName>
    </submittedName>
</protein>
<sequence length="248" mass="28851">MRENFKVLIVEDDEINIGLIRYFLSIYCKTVTVIGEAKNINEFIDQLLHLQPDILLLDIELGEEKNTLEVLQEMDDLDCEIIITSSFKDYALSAINDYHVSSYIVKPIDVISLKRAIDRAVKTLLYKNDYIKRSEDDNFVNDIIALPNANSIDLFDVKDVLYLEADGKYTVFYMVKGPNKIVSRNIGHYEMILPKHLFFRIHHKYIVNLKKITSILRTDGNYCLLKNGKSLSIANRRIEKLRKFLNLK</sequence>
<evidence type="ECO:0000259" key="2">
    <source>
        <dbReference type="PROSITE" id="PS50110"/>
    </source>
</evidence>
<dbReference type="PROSITE" id="PS50110">
    <property type="entry name" value="RESPONSE_REGULATORY"/>
    <property type="match status" value="1"/>
</dbReference>
<dbReference type="InterPro" id="IPR001789">
    <property type="entry name" value="Sig_transdc_resp-reg_receiver"/>
</dbReference>
<dbReference type="InterPro" id="IPR011006">
    <property type="entry name" value="CheY-like_superfamily"/>
</dbReference>
<dbReference type="InterPro" id="IPR007492">
    <property type="entry name" value="LytTR_DNA-bd_dom"/>
</dbReference>
<comment type="caution">
    <text evidence="4">The sequence shown here is derived from an EMBL/GenBank/DDBJ whole genome shotgun (WGS) entry which is preliminary data.</text>
</comment>
<dbReference type="SUPFAM" id="SSF52172">
    <property type="entry name" value="CheY-like"/>
    <property type="match status" value="1"/>
</dbReference>
<organism evidence="4 5">
    <name type="scientific">Polaribacter marinus</name>
    <dbReference type="NCBI Taxonomy" id="2916838"/>
    <lineage>
        <taxon>Bacteria</taxon>
        <taxon>Pseudomonadati</taxon>
        <taxon>Bacteroidota</taxon>
        <taxon>Flavobacteriia</taxon>
        <taxon>Flavobacteriales</taxon>
        <taxon>Flavobacteriaceae</taxon>
    </lineage>
</organism>
<dbReference type="SMART" id="SM00448">
    <property type="entry name" value="REC"/>
    <property type="match status" value="1"/>
</dbReference>
<dbReference type="Pfam" id="PF04397">
    <property type="entry name" value="LytTR"/>
    <property type="match status" value="1"/>
</dbReference>
<accession>A0A9X2AI66</accession>
<dbReference type="PROSITE" id="PS50930">
    <property type="entry name" value="HTH_LYTTR"/>
    <property type="match status" value="1"/>
</dbReference>
<gene>
    <name evidence="4" type="ORF">MC378_03735</name>
</gene>
<evidence type="ECO:0000313" key="5">
    <source>
        <dbReference type="Proteomes" id="UP001139369"/>
    </source>
</evidence>
<dbReference type="GO" id="GO:0000156">
    <property type="term" value="F:phosphorelay response regulator activity"/>
    <property type="evidence" value="ECO:0007669"/>
    <property type="project" value="InterPro"/>
</dbReference>
<keyword evidence="4" id="KW-0238">DNA-binding</keyword>
<dbReference type="GO" id="GO:0003677">
    <property type="term" value="F:DNA binding"/>
    <property type="evidence" value="ECO:0007669"/>
    <property type="project" value="UniProtKB-KW"/>
</dbReference>
<feature type="modified residue" description="4-aspartylphosphate" evidence="1">
    <location>
        <position position="58"/>
    </location>
</feature>
<feature type="domain" description="HTH LytTR-type" evidence="3">
    <location>
        <begin position="144"/>
        <end position="247"/>
    </location>
</feature>
<dbReference type="PANTHER" id="PTHR37299">
    <property type="entry name" value="TRANSCRIPTIONAL REGULATOR-RELATED"/>
    <property type="match status" value="1"/>
</dbReference>
<proteinExistence type="predicted"/>
<dbReference type="AlphaFoldDB" id="A0A9X2AI66"/>
<name>A0A9X2AI66_9FLAO</name>
<dbReference type="PANTHER" id="PTHR37299:SF1">
    <property type="entry name" value="STAGE 0 SPORULATION PROTEIN A HOMOLOG"/>
    <property type="match status" value="1"/>
</dbReference>
<dbReference type="RefSeq" id="WP_242177382.1">
    <property type="nucleotide sequence ID" value="NZ_JAKQYM010000002.1"/>
</dbReference>
<dbReference type="InterPro" id="IPR046947">
    <property type="entry name" value="LytR-like"/>
</dbReference>
<reference evidence="4" key="1">
    <citation type="submission" date="2022-02" db="EMBL/GenBank/DDBJ databases">
        <title>Polaribacter sp. MSW13, isolated from seawater.</title>
        <authorList>
            <person name="Kristyanto S."/>
            <person name="Jung J."/>
            <person name="Jeon C.O."/>
        </authorList>
    </citation>
    <scope>NUCLEOTIDE SEQUENCE</scope>
    <source>
        <strain evidence="4">MSW13</strain>
    </source>
</reference>
<evidence type="ECO:0000313" key="4">
    <source>
        <dbReference type="EMBL" id="MCI2228266.1"/>
    </source>
</evidence>